<accession>A0A9Q3FB83</accession>
<dbReference type="AlphaFoldDB" id="A0A9Q3FB83"/>
<comment type="caution">
    <text evidence="2">The sequence shown here is derived from an EMBL/GenBank/DDBJ whole genome shotgun (WGS) entry which is preliminary data.</text>
</comment>
<evidence type="ECO:0000313" key="3">
    <source>
        <dbReference type="Proteomes" id="UP000765509"/>
    </source>
</evidence>
<feature type="compositionally biased region" description="Low complexity" evidence="1">
    <location>
        <begin position="537"/>
        <end position="562"/>
    </location>
</feature>
<gene>
    <name evidence="2" type="ORF">O181_073432</name>
</gene>
<evidence type="ECO:0000313" key="2">
    <source>
        <dbReference type="EMBL" id="MBW0533717.1"/>
    </source>
</evidence>
<name>A0A9Q3FB83_9BASI</name>
<feature type="region of interest" description="Disordered" evidence="1">
    <location>
        <begin position="537"/>
        <end position="564"/>
    </location>
</feature>
<dbReference type="OrthoDB" id="2505448at2759"/>
<protein>
    <submittedName>
        <fullName evidence="2">Uncharacterized protein</fullName>
    </submittedName>
</protein>
<keyword evidence="3" id="KW-1185">Reference proteome</keyword>
<feature type="region of interest" description="Disordered" evidence="1">
    <location>
        <begin position="845"/>
        <end position="865"/>
    </location>
</feature>
<proteinExistence type="predicted"/>
<feature type="region of interest" description="Disordered" evidence="1">
    <location>
        <begin position="739"/>
        <end position="808"/>
    </location>
</feature>
<feature type="compositionally biased region" description="Low complexity" evidence="1">
    <location>
        <begin position="650"/>
        <end position="674"/>
    </location>
</feature>
<reference evidence="2" key="1">
    <citation type="submission" date="2021-03" db="EMBL/GenBank/DDBJ databases">
        <title>Draft genome sequence of rust myrtle Austropuccinia psidii MF-1, a brazilian biotype.</title>
        <authorList>
            <person name="Quecine M.C."/>
            <person name="Pachon D.M.R."/>
            <person name="Bonatelli M.L."/>
            <person name="Correr F.H."/>
            <person name="Franceschini L.M."/>
            <person name="Leite T.F."/>
            <person name="Margarido G.R.A."/>
            <person name="Almeida C.A."/>
            <person name="Ferrarezi J.A."/>
            <person name="Labate C.A."/>
        </authorList>
    </citation>
    <scope>NUCLEOTIDE SEQUENCE</scope>
    <source>
        <strain evidence="2">MF-1</strain>
    </source>
</reference>
<feature type="compositionally biased region" description="Polar residues" evidence="1">
    <location>
        <begin position="632"/>
        <end position="641"/>
    </location>
</feature>
<organism evidence="2 3">
    <name type="scientific">Austropuccinia psidii MF-1</name>
    <dbReference type="NCBI Taxonomy" id="1389203"/>
    <lineage>
        <taxon>Eukaryota</taxon>
        <taxon>Fungi</taxon>
        <taxon>Dikarya</taxon>
        <taxon>Basidiomycota</taxon>
        <taxon>Pucciniomycotina</taxon>
        <taxon>Pucciniomycetes</taxon>
        <taxon>Pucciniales</taxon>
        <taxon>Sphaerophragmiaceae</taxon>
        <taxon>Austropuccinia</taxon>
    </lineage>
</organism>
<evidence type="ECO:0000256" key="1">
    <source>
        <dbReference type="SAM" id="MobiDB-lite"/>
    </source>
</evidence>
<feature type="compositionally biased region" description="Polar residues" evidence="1">
    <location>
        <begin position="762"/>
        <end position="784"/>
    </location>
</feature>
<dbReference type="Proteomes" id="UP000765509">
    <property type="component" value="Unassembled WGS sequence"/>
</dbReference>
<feature type="region of interest" description="Disordered" evidence="1">
    <location>
        <begin position="632"/>
        <end position="675"/>
    </location>
</feature>
<sequence>MILNNHHQPIQLLSSISTSPSPSPSLNLNNFRSHSNLKLNQTHKSNSLNHLNPSRCLLTVVPPQSLPNHPPNQRISSACSGYGPSNAFRRGTLIPLYPTLNSQLTAIARQYGLPSINGMVVYLLEGSAFTGDVAKHLASGPKITQDAWQILWAEIFKEEEEEEAQAFENELNLKEKLYLENQIESDPYHHHLLHTNNLKLNSPTDSIHSFNDHQNLNSSSNGQINFPIPPNSTHSIPNSNHLATKLSNPHLLNSFQSHHHRQSSQSSQFNVPINNNKILNQLDRNDLRFGQTPSSFNHLQSQQFTRPLTSLSNPITHSRCPSRHRSSLGLFTDYDNPSSLRRQRRVGVGVIVGKIEFDIDCSGGNGKWYDTWINGLHSINPTSTSSNLTSQNDEITTKPLPLLLPNILNQRTQKTQSKINPLSHSISFNEHHRINSSSQINHLDNLLNQSIHNSIVSKSKSFATNPSNSLNLHHSQLDQTIKTHHHHHQPNDSLKQSIKNLSNSILQSQSINSNLTNSSNPSSIDHQSVNILNSPQLNHQSLPSLSNSHSSLNSNPLTSPTLASWSPLNLRKTSLSSKPQSTSLTSNSFQTDLKTDLIPQLKDKRSSCFEIKPNQNNHQSIFQSHLNLSSQPNQLDFNSSITPDDDDQHSSSSSPLTDQIASTNPTSPASNSSNKEFKNENLMITNHHNLDSKRNSSIQIQNDLDQLEKTLATLTPKELRSSSRLQHRLSSTLNFSISKLKTDPPASQSPSSTKFDEPLATNIPSRMNSSKKASMQKFLNSIHESYQDRKNRPKTHSNSFNKEALHSHASISQASTDYTVGTRLSLRSKIHDGLVSKAVGIVGGKFKSGHKTKNSDHIIINKKKT</sequence>
<dbReference type="EMBL" id="AVOT02038783">
    <property type="protein sequence ID" value="MBW0533717.1"/>
    <property type="molecule type" value="Genomic_DNA"/>
</dbReference>
<feature type="compositionally biased region" description="Polar residues" evidence="1">
    <location>
        <begin position="739"/>
        <end position="753"/>
    </location>
</feature>